<sequence length="73" mass="8394">MKQLSIDRFEGKFAICEDSEEKYYAIETSELPEGAKEGDVLRITDEGELLIDEGETRARRERIAAKQRRAFGK</sequence>
<evidence type="ECO:0000313" key="1">
    <source>
        <dbReference type="EMBL" id="ASB41020.1"/>
    </source>
</evidence>
<dbReference type="KEGG" id="amur:ADH66_10380"/>
<dbReference type="EMBL" id="CP065321">
    <property type="protein sequence ID" value="QQR30301.1"/>
    <property type="molecule type" value="Genomic_DNA"/>
</dbReference>
<proteinExistence type="predicted"/>
<protein>
    <submittedName>
        <fullName evidence="2">DUF3006 domain-containing protein</fullName>
    </submittedName>
</protein>
<evidence type="ECO:0000313" key="3">
    <source>
        <dbReference type="Proteomes" id="UP000196710"/>
    </source>
</evidence>
<name>A0A1Z2XRH8_9FIRM</name>
<dbReference type="EMBL" id="CP021422">
    <property type="protein sequence ID" value="ASB41020.1"/>
    <property type="molecule type" value="Genomic_DNA"/>
</dbReference>
<dbReference type="RefSeq" id="WP_066541108.1">
    <property type="nucleotide sequence ID" value="NZ_CAJTCQ010000003.1"/>
</dbReference>
<reference evidence="3" key="2">
    <citation type="submission" date="2017-05" db="EMBL/GenBank/DDBJ databases">
        <title>Improved OligoMM genomes.</title>
        <authorList>
            <person name="Garzetti D."/>
        </authorList>
    </citation>
    <scope>NUCLEOTIDE SEQUENCE [LARGE SCALE GENOMIC DNA]</scope>
    <source>
        <strain evidence="3">KB18</strain>
    </source>
</reference>
<organism evidence="2 4">
    <name type="scientific">Acutalibacter muris</name>
    <dbReference type="NCBI Taxonomy" id="1796620"/>
    <lineage>
        <taxon>Bacteria</taxon>
        <taxon>Bacillati</taxon>
        <taxon>Bacillota</taxon>
        <taxon>Clostridia</taxon>
        <taxon>Eubacteriales</taxon>
        <taxon>Acutalibacteraceae</taxon>
        <taxon>Acutalibacter</taxon>
    </lineage>
</organism>
<dbReference type="Pfam" id="PF11213">
    <property type="entry name" value="DUF3006"/>
    <property type="match status" value="1"/>
</dbReference>
<reference evidence="1" key="1">
    <citation type="journal article" date="2017" name="Genome Announc.">
        <title>High-Quality Whole-Genome Sequences of the Oligo-Mouse-Microbiota Bacterial Community.</title>
        <authorList>
            <person name="Garzetti D."/>
            <person name="Brugiroux S."/>
            <person name="Bunk B."/>
            <person name="Pukall R."/>
            <person name="McCoy K.D."/>
            <person name="Macpherson A.J."/>
            <person name="Stecher B."/>
        </authorList>
    </citation>
    <scope>NUCLEOTIDE SEQUENCE</scope>
    <source>
        <strain evidence="1">KB18</strain>
    </source>
</reference>
<gene>
    <name evidence="1" type="ORF">ADH66_10380</name>
    <name evidence="2" type="ORF">I5Q82_00700</name>
</gene>
<keyword evidence="3" id="KW-1185">Reference proteome</keyword>
<evidence type="ECO:0000313" key="2">
    <source>
        <dbReference type="EMBL" id="QQR30301.1"/>
    </source>
</evidence>
<dbReference type="Proteomes" id="UP000596035">
    <property type="component" value="Chromosome"/>
</dbReference>
<dbReference type="InterPro" id="IPR021377">
    <property type="entry name" value="DUF3006"/>
</dbReference>
<accession>A0A1Z2XRH8</accession>
<dbReference type="Proteomes" id="UP000196710">
    <property type="component" value="Chromosome"/>
</dbReference>
<reference evidence="2 4" key="3">
    <citation type="submission" date="2020-11" db="EMBL/GenBank/DDBJ databases">
        <title>Closed and high quality bacterial genomes of the OMM12 community.</title>
        <authorList>
            <person name="Marbouty M."/>
            <person name="Lamy-Besnier Q."/>
            <person name="Debarbieux L."/>
            <person name="Koszul R."/>
        </authorList>
    </citation>
    <scope>NUCLEOTIDE SEQUENCE [LARGE SCALE GENOMIC DNA]</scope>
    <source>
        <strain evidence="2 4">KB18</strain>
    </source>
</reference>
<evidence type="ECO:0000313" key="4">
    <source>
        <dbReference type="Proteomes" id="UP000596035"/>
    </source>
</evidence>
<dbReference type="AlphaFoldDB" id="A0A1Z2XRH8"/>